<dbReference type="InterPro" id="IPR003400">
    <property type="entry name" value="ExbD"/>
</dbReference>
<dbReference type="Proteomes" id="UP000030512">
    <property type="component" value="Chromosome"/>
</dbReference>
<dbReference type="GO" id="GO:0022857">
    <property type="term" value="F:transmembrane transporter activity"/>
    <property type="evidence" value="ECO:0007669"/>
    <property type="project" value="InterPro"/>
</dbReference>
<dbReference type="OrthoDB" id="9798629at2"/>
<dbReference type="GO" id="GO:0005886">
    <property type="term" value="C:plasma membrane"/>
    <property type="evidence" value="ECO:0007669"/>
    <property type="project" value="UniProtKB-SubCell"/>
</dbReference>
<keyword evidence="6 10" id="KW-0812">Transmembrane</keyword>
<organism evidence="11 12">
    <name type="scientific">Methylomonas denitrificans</name>
    <dbReference type="NCBI Taxonomy" id="1538553"/>
    <lineage>
        <taxon>Bacteria</taxon>
        <taxon>Pseudomonadati</taxon>
        <taxon>Pseudomonadota</taxon>
        <taxon>Gammaproteobacteria</taxon>
        <taxon>Methylococcales</taxon>
        <taxon>Methylococcaceae</taxon>
        <taxon>Methylomonas</taxon>
    </lineage>
</organism>
<proteinExistence type="inferred from homology"/>
<dbReference type="InterPro" id="IPR014168">
    <property type="entry name" value="Tol-Pal_TolR"/>
</dbReference>
<comment type="function">
    <text evidence="10">Part of the Tol-Pal system, which plays a role in outer membrane invagination during cell division and is important for maintaining outer membrane integrity.</text>
</comment>
<keyword evidence="9 10" id="KW-0131">Cell cycle</keyword>
<keyword evidence="8 10" id="KW-0472">Membrane</keyword>
<dbReference type="AlphaFoldDB" id="A0A126T6F5"/>
<evidence type="ECO:0000256" key="4">
    <source>
        <dbReference type="ARBA" id="ARBA00022519"/>
    </source>
</evidence>
<dbReference type="HAMAP" id="MF_02203">
    <property type="entry name" value="TolR"/>
    <property type="match status" value="1"/>
</dbReference>
<evidence type="ECO:0000256" key="3">
    <source>
        <dbReference type="ARBA" id="ARBA00022475"/>
    </source>
</evidence>
<keyword evidence="4 10" id="KW-0997">Cell inner membrane</keyword>
<accession>A0A126T6F5</accession>
<dbReference type="NCBIfam" id="TIGR02801">
    <property type="entry name" value="tolR"/>
    <property type="match status" value="1"/>
</dbReference>
<dbReference type="STRING" id="1538553.JT25_014225"/>
<dbReference type="GO" id="GO:0051301">
    <property type="term" value="P:cell division"/>
    <property type="evidence" value="ECO:0007669"/>
    <property type="project" value="UniProtKB-UniRule"/>
</dbReference>
<evidence type="ECO:0000313" key="12">
    <source>
        <dbReference type="Proteomes" id="UP000030512"/>
    </source>
</evidence>
<reference evidence="11 12" key="1">
    <citation type="journal article" date="2015" name="Environ. Microbiol.">
        <title>Methane oxidation coupled to nitrate reduction under hypoxia by the Gammaproteobacterium Methylomonas denitrificans, sp. nov. type strain FJG1.</title>
        <authorList>
            <person name="Kits K.D."/>
            <person name="Klotz M.G."/>
            <person name="Stein L.Y."/>
        </authorList>
    </citation>
    <scope>NUCLEOTIDE SEQUENCE [LARGE SCALE GENOMIC DNA]</scope>
    <source>
        <strain evidence="11 12">FJG1</strain>
    </source>
</reference>
<feature type="transmembrane region" description="Helical" evidence="10">
    <location>
        <begin position="21"/>
        <end position="43"/>
    </location>
</feature>
<dbReference type="KEGG" id="mdn:JT25_014225"/>
<evidence type="ECO:0000256" key="5">
    <source>
        <dbReference type="ARBA" id="ARBA00022618"/>
    </source>
</evidence>
<keyword evidence="12" id="KW-1185">Reference proteome</keyword>
<gene>
    <name evidence="10" type="primary">tolR</name>
    <name evidence="11" type="ORF">JT25_014225</name>
</gene>
<comment type="similarity">
    <text evidence="2 10">Belongs to the ExbD/TolR family.</text>
</comment>
<evidence type="ECO:0000256" key="9">
    <source>
        <dbReference type="ARBA" id="ARBA00023306"/>
    </source>
</evidence>
<comment type="subcellular location">
    <subcellularLocation>
        <location evidence="10">Cell inner membrane</location>
        <topology evidence="10">Single-pass membrane protein</topology>
    </subcellularLocation>
    <subcellularLocation>
        <location evidence="1">Cell membrane</location>
        <topology evidence="1">Single-pass membrane protein</topology>
    </subcellularLocation>
</comment>
<dbReference type="EMBL" id="CP014476">
    <property type="protein sequence ID" value="AMK77620.1"/>
    <property type="molecule type" value="Genomic_DNA"/>
</dbReference>
<dbReference type="Gene3D" id="3.30.420.270">
    <property type="match status" value="1"/>
</dbReference>
<dbReference type="PANTHER" id="PTHR30558:SF7">
    <property type="entry name" value="TOL-PAL SYSTEM PROTEIN TOLR"/>
    <property type="match status" value="1"/>
</dbReference>
<evidence type="ECO:0000256" key="10">
    <source>
        <dbReference type="HAMAP-Rule" id="MF_02203"/>
    </source>
</evidence>
<evidence type="ECO:0000256" key="8">
    <source>
        <dbReference type="ARBA" id="ARBA00023136"/>
    </source>
</evidence>
<comment type="subunit">
    <text evidence="10">The Tol-Pal system is composed of five core proteins: the inner membrane proteins TolA, TolQ and TolR, the periplasmic protein TolB and the outer membrane protein Pal. They form a network linking the inner and outer membranes and the peptidoglycan layer.</text>
</comment>
<keyword evidence="3 10" id="KW-1003">Cell membrane</keyword>
<evidence type="ECO:0000256" key="7">
    <source>
        <dbReference type="ARBA" id="ARBA00022989"/>
    </source>
</evidence>
<dbReference type="Pfam" id="PF02472">
    <property type="entry name" value="ExbD"/>
    <property type="match status" value="1"/>
</dbReference>
<sequence length="152" mass="16524">MNVGGSNRRSRKKRGVMAEINVVPYIDVTFVLLMIFMITAPLVQTGVDVELPQAEAESVDLQDQVPVIVSIKKDGSLYVDIGNGDEEADTPVDVDTVKTRVAAVFRNNPKAQLYVRGDHEVDYGSIVKVMVELKKTGAPKVGLMTAPPPDSK</sequence>
<keyword evidence="7 10" id="KW-1133">Transmembrane helix</keyword>
<protein>
    <recommendedName>
        <fullName evidence="10">Tol-Pal system protein TolR</fullName>
    </recommendedName>
</protein>
<keyword evidence="5 10" id="KW-0132">Cell division</keyword>
<dbReference type="GO" id="GO:0015031">
    <property type="term" value="P:protein transport"/>
    <property type="evidence" value="ECO:0007669"/>
    <property type="project" value="InterPro"/>
</dbReference>
<evidence type="ECO:0000313" key="11">
    <source>
        <dbReference type="EMBL" id="AMK77620.1"/>
    </source>
</evidence>
<evidence type="ECO:0000256" key="2">
    <source>
        <dbReference type="ARBA" id="ARBA00005811"/>
    </source>
</evidence>
<evidence type="ECO:0000256" key="1">
    <source>
        <dbReference type="ARBA" id="ARBA00004162"/>
    </source>
</evidence>
<dbReference type="PANTHER" id="PTHR30558">
    <property type="entry name" value="EXBD MEMBRANE COMPONENT OF PMF-DRIVEN MACROMOLECULE IMPORT SYSTEM"/>
    <property type="match status" value="1"/>
</dbReference>
<name>A0A126T6F5_9GAMM</name>
<evidence type="ECO:0000256" key="6">
    <source>
        <dbReference type="ARBA" id="ARBA00022692"/>
    </source>
</evidence>